<gene>
    <name evidence="3" type="ORF">WN72_31275</name>
</gene>
<dbReference type="AlphaFoldDB" id="A0AAE7NWS4"/>
<dbReference type="InterPro" id="IPR039459">
    <property type="entry name" value="RepB-like_DNA_primase_dom"/>
</dbReference>
<accession>A0AAE7NWS4</accession>
<feature type="domain" description="RepB-like DNA primase" evidence="1">
    <location>
        <begin position="76"/>
        <end position="182"/>
    </location>
</feature>
<evidence type="ECO:0000313" key="3">
    <source>
        <dbReference type="EMBL" id="QOZ70279.1"/>
    </source>
</evidence>
<sequence>MPSDQERLSMSTPRQNYDQAFAFISALCQGDPNTTLIDARAIHDRDDTVAAIPRRGTLPDLFPELCAWNDLGYGIFANISEMDGRGREIANVKTIRCQAIDLDNLSAQQNYERATQFNPAPSFAVQTSPGKLHVYWQTHQHLDRDRFTLLQRKLIQYFDSDKRVTDPSRVLRLPGFFHRKAEPHLVTCWALSNYGKPIDPGILEIALATVDVTNTSGDRHELGEPSLTAPGRDWIAYALSLHDPNAMDRGQWISFMAAIKQAAWNWFADKNELRNVFLKWCERYDRNNPAENVKHWDSLRHTQIGWPSIERRNGHLHALRLFGERNPMPSLPHIGLPVPKLGSLLTAQEQAVYFADCVLIESRGEILTPTGRFMNQTKFNAKYKGKKFIIDEIGKTGSDPWEAAIGSTNSTIPKVDHTRFVPSKPHGAIIQDGRGRDGYNTYKPVIVHAVPGDVAPWLNHLAALFPNANDRKLLLDYLAHNVKYPGYKIPWAPLIQSTPGAGKNSVKWVMEYAIGDHYTCQPKADQLADSGAKFNAWMSEKLFIVVDEIDTRDKRGLTEKLKPMITEIKIEIEGKGANQIIDDNFANWIFFTNYKEAIPFTQDERRYAPFFSALQRPEDKMLRGMNDAYFKWFYGHYLLGAGNGLAHVTDWLMTYPIERGDIPMQAPKTSSTAEAILISADPLEGSVREAYGKMTLQNKPITMQNVCDELGIAFNPLDTRTNRRIGNALKKIGLKPDHTRTGNVWVLMH</sequence>
<feature type="domain" description="NrS-1 polymerase-like helicase" evidence="2">
    <location>
        <begin position="496"/>
        <end position="606"/>
    </location>
</feature>
<reference evidence="3 4" key="1">
    <citation type="submission" date="2018-06" db="EMBL/GenBank/DDBJ databases">
        <title>Comparative genomics of Bradyrhizobium nodulating Arachidis hypogaea.</title>
        <authorList>
            <person name="Li Y."/>
        </authorList>
    </citation>
    <scope>NUCLEOTIDE SEQUENCE [LARGE SCALE GENOMIC DNA]</scope>
    <source>
        <strain evidence="3 4">CCBAU 051107</strain>
    </source>
</reference>
<name>A0AAE7NWS4_9BRAD</name>
<dbReference type="Pfam" id="PF16793">
    <property type="entry name" value="RepB_primase"/>
    <property type="match status" value="1"/>
</dbReference>
<proteinExistence type="predicted"/>
<evidence type="ECO:0000259" key="1">
    <source>
        <dbReference type="Pfam" id="PF16793"/>
    </source>
</evidence>
<dbReference type="Pfam" id="PF19263">
    <property type="entry name" value="DUF5906"/>
    <property type="match status" value="1"/>
</dbReference>
<dbReference type="Proteomes" id="UP000594015">
    <property type="component" value="Chromosome"/>
</dbReference>
<evidence type="ECO:0008006" key="5">
    <source>
        <dbReference type="Google" id="ProtNLM"/>
    </source>
</evidence>
<organism evidence="3 4">
    <name type="scientific">Bradyrhizobium arachidis</name>
    <dbReference type="NCBI Taxonomy" id="858423"/>
    <lineage>
        <taxon>Bacteria</taxon>
        <taxon>Pseudomonadati</taxon>
        <taxon>Pseudomonadota</taxon>
        <taxon>Alphaproteobacteria</taxon>
        <taxon>Hyphomicrobiales</taxon>
        <taxon>Nitrobacteraceae</taxon>
        <taxon>Bradyrhizobium</taxon>
    </lineage>
</organism>
<evidence type="ECO:0000259" key="2">
    <source>
        <dbReference type="Pfam" id="PF19263"/>
    </source>
</evidence>
<dbReference type="EMBL" id="CP030050">
    <property type="protein sequence ID" value="QOZ70279.1"/>
    <property type="molecule type" value="Genomic_DNA"/>
</dbReference>
<protein>
    <recommendedName>
        <fullName evidence="5">Primase C terminal 2 (PriCT-2)</fullName>
    </recommendedName>
</protein>
<dbReference type="InterPro" id="IPR045455">
    <property type="entry name" value="NrS-1_pol-like_helicase"/>
</dbReference>
<dbReference type="Gene3D" id="3.30.70.1790">
    <property type="entry name" value="RepB DNA-primase, N-terminal domain"/>
    <property type="match status" value="1"/>
</dbReference>
<evidence type="ECO:0000313" key="4">
    <source>
        <dbReference type="Proteomes" id="UP000594015"/>
    </source>
</evidence>
<dbReference type="KEGG" id="barh:WN72_31275"/>